<accession>A0ABR6D321</accession>
<feature type="transmembrane region" description="Helical" evidence="1">
    <location>
        <begin position="12"/>
        <end position="31"/>
    </location>
</feature>
<dbReference type="EMBL" id="JACJIK010000001">
    <property type="protein sequence ID" value="MBA9060510.1"/>
    <property type="molecule type" value="Genomic_DNA"/>
</dbReference>
<keyword evidence="2" id="KW-0418">Kinase</keyword>
<name>A0ABR6D321_9MICC</name>
<keyword evidence="2" id="KW-0808">Transferase</keyword>
<keyword evidence="1" id="KW-0812">Transmembrane</keyword>
<evidence type="ECO:0000313" key="2">
    <source>
        <dbReference type="EMBL" id="MBA9060510.1"/>
    </source>
</evidence>
<dbReference type="RefSeq" id="WP_233437101.1">
    <property type="nucleotide sequence ID" value="NZ_BAAAYW010000019.1"/>
</dbReference>
<evidence type="ECO:0000313" key="3">
    <source>
        <dbReference type="Proteomes" id="UP000572670"/>
    </source>
</evidence>
<reference evidence="2 3" key="1">
    <citation type="submission" date="2020-08" db="EMBL/GenBank/DDBJ databases">
        <title>Sequencing the genomes of 1000 actinobacteria strains.</title>
        <authorList>
            <person name="Klenk H.-P."/>
        </authorList>
    </citation>
    <scope>NUCLEOTIDE SEQUENCE [LARGE SCALE GENOMIC DNA]</scope>
    <source>
        <strain evidence="2 3">DSM 21948</strain>
    </source>
</reference>
<evidence type="ECO:0000256" key="1">
    <source>
        <dbReference type="SAM" id="Phobius"/>
    </source>
</evidence>
<dbReference type="Gene3D" id="3.30.450.20">
    <property type="entry name" value="PAS domain"/>
    <property type="match status" value="1"/>
</dbReference>
<sequence>MRHPWSIARRIAVVHVALVAAIALFSVWSAYLQAREVAQRVEERHVQGVTTLVARDPALVSALRAGDAPALQAGIDGWIAEAQVSWLTVMDPDGMRLAS</sequence>
<protein>
    <submittedName>
        <fullName evidence="2">Sensor histidine kinase regulating citrate/malate metabolism</fullName>
    </submittedName>
</protein>
<keyword evidence="1" id="KW-1133">Transmembrane helix</keyword>
<dbReference type="InterPro" id="IPR029151">
    <property type="entry name" value="Sensor-like_sf"/>
</dbReference>
<keyword evidence="3" id="KW-1185">Reference proteome</keyword>
<proteinExistence type="predicted"/>
<gene>
    <name evidence="2" type="ORF">HDA34_002217</name>
</gene>
<keyword evidence="1" id="KW-0472">Membrane</keyword>
<dbReference type="GO" id="GO:0016301">
    <property type="term" value="F:kinase activity"/>
    <property type="evidence" value="ECO:0007669"/>
    <property type="project" value="UniProtKB-KW"/>
</dbReference>
<comment type="caution">
    <text evidence="2">The sequence shown here is derived from an EMBL/GenBank/DDBJ whole genome shotgun (WGS) entry which is preliminary data.</text>
</comment>
<dbReference type="GeneID" id="93364702"/>
<dbReference type="Proteomes" id="UP000572670">
    <property type="component" value="Unassembled WGS sequence"/>
</dbReference>
<dbReference type="SUPFAM" id="SSF103190">
    <property type="entry name" value="Sensory domain-like"/>
    <property type="match status" value="1"/>
</dbReference>
<organism evidence="2 3">
    <name type="scientific">Micrococcus yunnanensis</name>
    <dbReference type="NCBI Taxonomy" id="566027"/>
    <lineage>
        <taxon>Bacteria</taxon>
        <taxon>Bacillati</taxon>
        <taxon>Actinomycetota</taxon>
        <taxon>Actinomycetes</taxon>
        <taxon>Micrococcales</taxon>
        <taxon>Micrococcaceae</taxon>
        <taxon>Micrococcus</taxon>
    </lineage>
</organism>